<dbReference type="GO" id="GO:0006508">
    <property type="term" value="P:proteolysis"/>
    <property type="evidence" value="ECO:0007669"/>
    <property type="project" value="UniProtKB-KW"/>
</dbReference>
<keyword evidence="1" id="KW-1003">Cell membrane</keyword>
<evidence type="ECO:0008006" key="11">
    <source>
        <dbReference type="Google" id="ProtNLM"/>
    </source>
</evidence>
<evidence type="ECO:0000256" key="8">
    <source>
        <dbReference type="SAM" id="Phobius"/>
    </source>
</evidence>
<accession>A0A410QBI3</accession>
<proteinExistence type="predicted"/>
<evidence type="ECO:0000256" key="7">
    <source>
        <dbReference type="ARBA" id="ARBA00023136"/>
    </source>
</evidence>
<name>A0A410QBI3_9FIRM</name>
<feature type="transmembrane region" description="Helical" evidence="8">
    <location>
        <begin position="106"/>
        <end position="126"/>
    </location>
</feature>
<dbReference type="AlphaFoldDB" id="A0A410QBI3"/>
<keyword evidence="10" id="KW-1185">Reference proteome</keyword>
<dbReference type="KEGG" id="spoa:EQM13_07280"/>
<feature type="transmembrane region" description="Helical" evidence="8">
    <location>
        <begin position="38"/>
        <end position="68"/>
    </location>
</feature>
<evidence type="ECO:0000256" key="4">
    <source>
        <dbReference type="ARBA" id="ARBA00022692"/>
    </source>
</evidence>
<sequence>MIEFLAHELSVHLVANKVIPIEEMKYYKYGIELILNDLLIFSMIIIIIALITDTFLISILFAFGFCLLRAYTGGYHSKSYAGCYTTAMINYFSLLTFNSVLEEHKLYIGVVVIILSIPIIWKFSLIKNSNNPFNKMEEKKYRRISRMLIIIMSLFFTIAAIFFSDKIGFVIAWSIFATALLMLPMIILQKKEETSNEKTMS</sequence>
<keyword evidence="5" id="KW-0378">Hydrolase</keyword>
<feature type="transmembrane region" description="Helical" evidence="8">
    <location>
        <begin position="80"/>
        <end position="100"/>
    </location>
</feature>
<evidence type="ECO:0000313" key="10">
    <source>
        <dbReference type="Proteomes" id="UP000287969"/>
    </source>
</evidence>
<keyword evidence="4 8" id="KW-0812">Transmembrane</keyword>
<keyword evidence="7 8" id="KW-0472">Membrane</keyword>
<dbReference type="GO" id="GO:0016020">
    <property type="term" value="C:membrane"/>
    <property type="evidence" value="ECO:0007669"/>
    <property type="project" value="InterPro"/>
</dbReference>
<dbReference type="InterPro" id="IPR006741">
    <property type="entry name" value="AgrB"/>
</dbReference>
<feature type="transmembrane region" description="Helical" evidence="8">
    <location>
        <begin position="147"/>
        <end position="164"/>
    </location>
</feature>
<keyword evidence="6 8" id="KW-1133">Transmembrane helix</keyword>
<keyword evidence="3" id="KW-0645">Protease</keyword>
<evidence type="ECO:0000256" key="3">
    <source>
        <dbReference type="ARBA" id="ARBA00022670"/>
    </source>
</evidence>
<evidence type="ECO:0000256" key="2">
    <source>
        <dbReference type="ARBA" id="ARBA00022654"/>
    </source>
</evidence>
<dbReference type="SMART" id="SM00793">
    <property type="entry name" value="AgrB"/>
    <property type="match status" value="1"/>
</dbReference>
<evidence type="ECO:0000256" key="1">
    <source>
        <dbReference type="ARBA" id="ARBA00022475"/>
    </source>
</evidence>
<dbReference type="EMBL" id="CP035282">
    <property type="protein sequence ID" value="QAT61392.1"/>
    <property type="molecule type" value="Genomic_DNA"/>
</dbReference>
<evidence type="ECO:0000313" key="9">
    <source>
        <dbReference type="EMBL" id="QAT61392.1"/>
    </source>
</evidence>
<dbReference type="Proteomes" id="UP000287969">
    <property type="component" value="Chromosome"/>
</dbReference>
<dbReference type="Pfam" id="PF04647">
    <property type="entry name" value="AgrB"/>
    <property type="match status" value="1"/>
</dbReference>
<gene>
    <name evidence="9" type="ORF">EQM13_07280</name>
</gene>
<dbReference type="GO" id="GO:0009372">
    <property type="term" value="P:quorum sensing"/>
    <property type="evidence" value="ECO:0007669"/>
    <property type="project" value="UniProtKB-KW"/>
</dbReference>
<dbReference type="RefSeq" id="WP_114219789.1">
    <property type="nucleotide sequence ID" value="NZ_CP035282.1"/>
</dbReference>
<reference evidence="10" key="1">
    <citation type="submission" date="2019-01" db="EMBL/GenBank/DDBJ databases">
        <title>Draft genomes of a novel of Sporanaerobacter strains.</title>
        <authorList>
            <person name="Ma S."/>
        </authorList>
    </citation>
    <scope>NUCLEOTIDE SEQUENCE [LARGE SCALE GENOMIC DNA]</scope>
    <source>
        <strain evidence="10">NJN-17</strain>
    </source>
</reference>
<dbReference type="GO" id="GO:0008233">
    <property type="term" value="F:peptidase activity"/>
    <property type="evidence" value="ECO:0007669"/>
    <property type="project" value="UniProtKB-KW"/>
</dbReference>
<protein>
    <recommendedName>
        <fullName evidence="11">Accessory gene regulator B</fullName>
    </recommendedName>
</protein>
<keyword evidence="2" id="KW-0673">Quorum sensing</keyword>
<feature type="transmembrane region" description="Helical" evidence="8">
    <location>
        <begin position="170"/>
        <end position="188"/>
    </location>
</feature>
<evidence type="ECO:0000256" key="6">
    <source>
        <dbReference type="ARBA" id="ARBA00022989"/>
    </source>
</evidence>
<evidence type="ECO:0000256" key="5">
    <source>
        <dbReference type="ARBA" id="ARBA00022801"/>
    </source>
</evidence>
<dbReference type="OrthoDB" id="9815055at2"/>
<organism evidence="9 10">
    <name type="scientific">Acidilutibacter cellobiosedens</name>
    <dbReference type="NCBI Taxonomy" id="2507161"/>
    <lineage>
        <taxon>Bacteria</taxon>
        <taxon>Bacillati</taxon>
        <taxon>Bacillota</taxon>
        <taxon>Tissierellia</taxon>
        <taxon>Tissierellales</taxon>
        <taxon>Acidilutibacteraceae</taxon>
        <taxon>Acidilutibacter</taxon>
    </lineage>
</organism>